<protein>
    <recommendedName>
        <fullName evidence="3">CX domain-containing protein</fullName>
    </recommendedName>
</protein>
<feature type="compositionally biased region" description="Low complexity" evidence="1">
    <location>
        <begin position="202"/>
        <end position="213"/>
    </location>
</feature>
<evidence type="ECO:0000313" key="4">
    <source>
        <dbReference type="EMBL" id="PAV91083.1"/>
    </source>
</evidence>
<proteinExistence type="predicted"/>
<keyword evidence="2" id="KW-0812">Transmembrane</keyword>
<dbReference type="EMBL" id="LIAE01006336">
    <property type="protein sequence ID" value="PAV91083.1"/>
    <property type="molecule type" value="Genomic_DNA"/>
</dbReference>
<organism evidence="4 5">
    <name type="scientific">Diploscapter pachys</name>
    <dbReference type="NCBI Taxonomy" id="2018661"/>
    <lineage>
        <taxon>Eukaryota</taxon>
        <taxon>Metazoa</taxon>
        <taxon>Ecdysozoa</taxon>
        <taxon>Nematoda</taxon>
        <taxon>Chromadorea</taxon>
        <taxon>Rhabditida</taxon>
        <taxon>Rhabditina</taxon>
        <taxon>Rhabditomorpha</taxon>
        <taxon>Rhabditoidea</taxon>
        <taxon>Rhabditidae</taxon>
        <taxon>Diploscapter</taxon>
    </lineage>
</organism>
<reference evidence="4 5" key="1">
    <citation type="journal article" date="2017" name="Curr. Biol.">
        <title>Genome architecture and evolution of a unichromosomal asexual nematode.</title>
        <authorList>
            <person name="Fradin H."/>
            <person name="Zegar C."/>
            <person name="Gutwein M."/>
            <person name="Lucas J."/>
            <person name="Kovtun M."/>
            <person name="Corcoran D."/>
            <person name="Baugh L.R."/>
            <person name="Kiontke K."/>
            <person name="Gunsalus K."/>
            <person name="Fitch D.H."/>
            <person name="Piano F."/>
        </authorList>
    </citation>
    <scope>NUCLEOTIDE SEQUENCE [LARGE SCALE GENOMIC DNA]</scope>
    <source>
        <strain evidence="4">PF1309</strain>
    </source>
</reference>
<keyword evidence="5" id="KW-1185">Reference proteome</keyword>
<evidence type="ECO:0000259" key="3">
    <source>
        <dbReference type="Pfam" id="PF01705"/>
    </source>
</evidence>
<gene>
    <name evidence="4" type="ORF">WR25_02793</name>
</gene>
<feature type="transmembrane region" description="Helical" evidence="2">
    <location>
        <begin position="106"/>
        <end position="125"/>
    </location>
</feature>
<comment type="caution">
    <text evidence="4">The sequence shown here is derived from an EMBL/GenBank/DDBJ whole genome shotgun (WGS) entry which is preliminary data.</text>
</comment>
<feature type="region of interest" description="Disordered" evidence="1">
    <location>
        <begin position="146"/>
        <end position="165"/>
    </location>
</feature>
<dbReference type="Proteomes" id="UP000218231">
    <property type="component" value="Unassembled WGS sequence"/>
</dbReference>
<dbReference type="OrthoDB" id="10390576at2759"/>
<keyword evidence="2" id="KW-0472">Membrane</keyword>
<dbReference type="AlphaFoldDB" id="A0A2A2LY47"/>
<evidence type="ECO:0000256" key="2">
    <source>
        <dbReference type="SAM" id="Phobius"/>
    </source>
</evidence>
<feature type="region of interest" description="Disordered" evidence="1">
    <location>
        <begin position="181"/>
        <end position="230"/>
    </location>
</feature>
<dbReference type="PANTHER" id="PTHR47520">
    <property type="entry name" value="CX DOMAIN-CONTAINING PROTEIN-RELATED"/>
    <property type="match status" value="1"/>
</dbReference>
<accession>A0A2A2LY47</accession>
<evidence type="ECO:0000313" key="5">
    <source>
        <dbReference type="Proteomes" id="UP000218231"/>
    </source>
</evidence>
<dbReference type="InterPro" id="IPR002619">
    <property type="entry name" value="CX"/>
</dbReference>
<keyword evidence="2" id="KW-1133">Transmembrane helix</keyword>
<dbReference type="Pfam" id="PF01705">
    <property type="entry name" value="CX"/>
    <property type="match status" value="1"/>
</dbReference>
<evidence type="ECO:0000256" key="1">
    <source>
        <dbReference type="SAM" id="MobiDB-lite"/>
    </source>
</evidence>
<feature type="compositionally biased region" description="Basic and acidic residues" evidence="1">
    <location>
        <begin position="214"/>
        <end position="230"/>
    </location>
</feature>
<name>A0A2A2LY47_9BILA</name>
<feature type="domain" description="CX" evidence="3">
    <location>
        <begin position="57"/>
        <end position="94"/>
    </location>
</feature>
<sequence>MMFRYYYYHRHSSDMQMCRFVFDTSKSRSYDVKPLNYTENDNPEAEPFIPEGGVHHTSKADSDFGKVQFENGTQIREVSFGCRRYEVCCGLECCGDSEGYNTIDGIVLFLLVLLGISGCVCYCIGLDGDDNHSYTEIRQTTTTTYVPVSYRPPSPQQNAESRQEQADWMYKQMKEMGARKETLDNIENLFGPASTHLKQQKEPSAPESPQESQQPEKSEEEKLMKKLEAR</sequence>